<dbReference type="EMBL" id="KN838635">
    <property type="protein sequence ID" value="KIJ99983.1"/>
    <property type="molecule type" value="Genomic_DNA"/>
</dbReference>
<organism evidence="1 2">
    <name type="scientific">Laccaria amethystina LaAM-08-1</name>
    <dbReference type="NCBI Taxonomy" id="1095629"/>
    <lineage>
        <taxon>Eukaryota</taxon>
        <taxon>Fungi</taxon>
        <taxon>Dikarya</taxon>
        <taxon>Basidiomycota</taxon>
        <taxon>Agaricomycotina</taxon>
        <taxon>Agaricomycetes</taxon>
        <taxon>Agaricomycetidae</taxon>
        <taxon>Agaricales</taxon>
        <taxon>Agaricineae</taxon>
        <taxon>Hydnangiaceae</taxon>
        <taxon>Laccaria</taxon>
    </lineage>
</organism>
<name>A0A0C9XEH3_9AGAR</name>
<evidence type="ECO:0000313" key="2">
    <source>
        <dbReference type="Proteomes" id="UP000054477"/>
    </source>
</evidence>
<reference evidence="2" key="2">
    <citation type="submission" date="2015-01" db="EMBL/GenBank/DDBJ databases">
        <title>Evolutionary Origins and Diversification of the Mycorrhizal Mutualists.</title>
        <authorList>
            <consortium name="DOE Joint Genome Institute"/>
            <consortium name="Mycorrhizal Genomics Consortium"/>
            <person name="Kohler A."/>
            <person name="Kuo A."/>
            <person name="Nagy L.G."/>
            <person name="Floudas D."/>
            <person name="Copeland A."/>
            <person name="Barry K.W."/>
            <person name="Cichocki N."/>
            <person name="Veneault-Fourrey C."/>
            <person name="LaButti K."/>
            <person name="Lindquist E.A."/>
            <person name="Lipzen A."/>
            <person name="Lundell T."/>
            <person name="Morin E."/>
            <person name="Murat C."/>
            <person name="Riley R."/>
            <person name="Ohm R."/>
            <person name="Sun H."/>
            <person name="Tunlid A."/>
            <person name="Henrissat B."/>
            <person name="Grigoriev I.V."/>
            <person name="Hibbett D.S."/>
            <person name="Martin F."/>
        </authorList>
    </citation>
    <scope>NUCLEOTIDE SEQUENCE [LARGE SCALE GENOMIC DNA]</scope>
    <source>
        <strain evidence="2">LaAM-08-1</strain>
    </source>
</reference>
<dbReference type="Proteomes" id="UP000054477">
    <property type="component" value="Unassembled WGS sequence"/>
</dbReference>
<protein>
    <submittedName>
        <fullName evidence="1">Uncharacterized protein</fullName>
    </submittedName>
</protein>
<gene>
    <name evidence="1" type="ORF">K443DRAFT_154632</name>
</gene>
<sequence length="97" mass="10897">MFDGFLYIGLCCGGCVAHSRTLPGHGSRVQIPPAYGWSVGGRYRPCVSTFRSWIKQVTARLTVPSTSPRSWYHTIERRSRSKHDSCHQIKFKGTKGP</sequence>
<evidence type="ECO:0000313" key="1">
    <source>
        <dbReference type="EMBL" id="KIJ99983.1"/>
    </source>
</evidence>
<proteinExistence type="predicted"/>
<keyword evidence="2" id="KW-1185">Reference proteome</keyword>
<dbReference type="AlphaFoldDB" id="A0A0C9XEH3"/>
<reference evidence="1 2" key="1">
    <citation type="submission" date="2014-04" db="EMBL/GenBank/DDBJ databases">
        <authorList>
            <consortium name="DOE Joint Genome Institute"/>
            <person name="Kuo A."/>
            <person name="Kohler A."/>
            <person name="Nagy L.G."/>
            <person name="Floudas D."/>
            <person name="Copeland A."/>
            <person name="Barry K.W."/>
            <person name="Cichocki N."/>
            <person name="Veneault-Fourrey C."/>
            <person name="LaButti K."/>
            <person name="Lindquist E.A."/>
            <person name="Lipzen A."/>
            <person name="Lundell T."/>
            <person name="Morin E."/>
            <person name="Murat C."/>
            <person name="Sun H."/>
            <person name="Tunlid A."/>
            <person name="Henrissat B."/>
            <person name="Grigoriev I.V."/>
            <person name="Hibbett D.S."/>
            <person name="Martin F."/>
            <person name="Nordberg H.P."/>
            <person name="Cantor M.N."/>
            <person name="Hua S.X."/>
        </authorList>
    </citation>
    <scope>NUCLEOTIDE SEQUENCE [LARGE SCALE GENOMIC DNA]</scope>
    <source>
        <strain evidence="1 2">LaAM-08-1</strain>
    </source>
</reference>
<accession>A0A0C9XEH3</accession>
<dbReference type="HOGENOM" id="CLU_2347009_0_0_1"/>